<proteinExistence type="predicted"/>
<feature type="region of interest" description="Disordered" evidence="1">
    <location>
        <begin position="1"/>
        <end position="100"/>
    </location>
</feature>
<dbReference type="EMBL" id="QPFP01000001">
    <property type="protein sequence ID" value="TEB39798.1"/>
    <property type="molecule type" value="Genomic_DNA"/>
</dbReference>
<protein>
    <submittedName>
        <fullName evidence="2">Uncharacterized protein</fullName>
    </submittedName>
</protein>
<evidence type="ECO:0000256" key="1">
    <source>
        <dbReference type="SAM" id="MobiDB-lite"/>
    </source>
</evidence>
<reference evidence="2 3" key="1">
    <citation type="journal article" date="2019" name="Nat. Ecol. Evol.">
        <title>Megaphylogeny resolves global patterns of mushroom evolution.</title>
        <authorList>
            <person name="Varga T."/>
            <person name="Krizsan K."/>
            <person name="Foldi C."/>
            <person name="Dima B."/>
            <person name="Sanchez-Garcia M."/>
            <person name="Sanchez-Ramirez S."/>
            <person name="Szollosi G.J."/>
            <person name="Szarkandi J.G."/>
            <person name="Papp V."/>
            <person name="Albert L."/>
            <person name="Andreopoulos W."/>
            <person name="Angelini C."/>
            <person name="Antonin V."/>
            <person name="Barry K.W."/>
            <person name="Bougher N.L."/>
            <person name="Buchanan P."/>
            <person name="Buyck B."/>
            <person name="Bense V."/>
            <person name="Catcheside P."/>
            <person name="Chovatia M."/>
            <person name="Cooper J."/>
            <person name="Damon W."/>
            <person name="Desjardin D."/>
            <person name="Finy P."/>
            <person name="Geml J."/>
            <person name="Haridas S."/>
            <person name="Hughes K."/>
            <person name="Justo A."/>
            <person name="Karasinski D."/>
            <person name="Kautmanova I."/>
            <person name="Kiss B."/>
            <person name="Kocsube S."/>
            <person name="Kotiranta H."/>
            <person name="LaButti K.M."/>
            <person name="Lechner B.E."/>
            <person name="Liimatainen K."/>
            <person name="Lipzen A."/>
            <person name="Lukacs Z."/>
            <person name="Mihaltcheva S."/>
            <person name="Morgado L.N."/>
            <person name="Niskanen T."/>
            <person name="Noordeloos M.E."/>
            <person name="Ohm R.A."/>
            <person name="Ortiz-Santana B."/>
            <person name="Ovrebo C."/>
            <person name="Racz N."/>
            <person name="Riley R."/>
            <person name="Savchenko A."/>
            <person name="Shiryaev A."/>
            <person name="Soop K."/>
            <person name="Spirin V."/>
            <person name="Szebenyi C."/>
            <person name="Tomsovsky M."/>
            <person name="Tulloss R.E."/>
            <person name="Uehling J."/>
            <person name="Grigoriev I.V."/>
            <person name="Vagvolgyi C."/>
            <person name="Papp T."/>
            <person name="Martin F.M."/>
            <person name="Miettinen O."/>
            <person name="Hibbett D.S."/>
            <person name="Nagy L.G."/>
        </authorList>
    </citation>
    <scope>NUCLEOTIDE SEQUENCE [LARGE SCALE GENOMIC DNA]</scope>
    <source>
        <strain evidence="2 3">FP101781</strain>
    </source>
</reference>
<comment type="caution">
    <text evidence="2">The sequence shown here is derived from an EMBL/GenBank/DDBJ whole genome shotgun (WGS) entry which is preliminary data.</text>
</comment>
<gene>
    <name evidence="2" type="ORF">FA13DRAFT_1784476</name>
</gene>
<name>A0A4Y7U167_COPMI</name>
<dbReference type="Proteomes" id="UP000298030">
    <property type="component" value="Unassembled WGS sequence"/>
</dbReference>
<feature type="compositionally biased region" description="Polar residues" evidence="1">
    <location>
        <begin position="1"/>
        <end position="12"/>
    </location>
</feature>
<sequence length="351" mass="40750">MTRTTRNSQRAASQGAPPTSPPPFRRPPTGRRAQRSILGDLIPQPPPAPASPDAEDDGDQDQEEEGEYDADYDEQRSPSPDDTETRSPGRHGALRRKYIEEPELKNLEDIYWKSDVPVVHKAWRPRPKRHEDVEYYQEHEWGTDDEDPERNPYVLFEGESVERNRKRHDQFEPAVANRKIRMYKFSAPNEGRKIRLVESDERGNLWGGFKSPPRPPRRAVRGMLPEEVPLTKYYVPEPLAYDVDENVHPYTGLPTAEVLQVQLRRLLSEAKLVDDEFAEMRKEQAAVYGKLLMQGEELEEEELEMQALWARLQKVVDPGFLKTLRSRHPRKIRIQGAVPRRRSSIRRPALR</sequence>
<keyword evidence="3" id="KW-1185">Reference proteome</keyword>
<dbReference type="AlphaFoldDB" id="A0A4Y7U167"/>
<organism evidence="2 3">
    <name type="scientific">Coprinellus micaceus</name>
    <name type="common">Glistening ink-cap mushroom</name>
    <name type="synonym">Coprinus micaceus</name>
    <dbReference type="NCBI Taxonomy" id="71717"/>
    <lineage>
        <taxon>Eukaryota</taxon>
        <taxon>Fungi</taxon>
        <taxon>Dikarya</taxon>
        <taxon>Basidiomycota</taxon>
        <taxon>Agaricomycotina</taxon>
        <taxon>Agaricomycetes</taxon>
        <taxon>Agaricomycetidae</taxon>
        <taxon>Agaricales</taxon>
        <taxon>Agaricineae</taxon>
        <taxon>Psathyrellaceae</taxon>
        <taxon>Coprinellus</taxon>
    </lineage>
</organism>
<evidence type="ECO:0000313" key="3">
    <source>
        <dbReference type="Proteomes" id="UP000298030"/>
    </source>
</evidence>
<accession>A0A4Y7U167</accession>
<evidence type="ECO:0000313" key="2">
    <source>
        <dbReference type="EMBL" id="TEB39798.1"/>
    </source>
</evidence>
<feature type="compositionally biased region" description="Acidic residues" evidence="1">
    <location>
        <begin position="53"/>
        <end position="72"/>
    </location>
</feature>